<keyword evidence="1" id="KW-1133">Transmembrane helix</keyword>
<dbReference type="EMBL" id="AZRA01000032">
    <property type="protein sequence ID" value="KDB53032.1"/>
    <property type="molecule type" value="Genomic_DNA"/>
</dbReference>
<keyword evidence="1" id="KW-0812">Transmembrane</keyword>
<comment type="caution">
    <text evidence="2">The sequence shown here is derived from an EMBL/GenBank/DDBJ whole genome shotgun (WGS) entry which is preliminary data.</text>
</comment>
<reference evidence="2 3" key="1">
    <citation type="journal article" date="2014" name="FEMS Microbiol. Ecol.">
        <title>Sphaerotilus natans encrusted with nanoball-shaped Fe(III) oxide minerals formed by nitrate-reducing mixotrophic Fe(II) oxidation.</title>
        <authorList>
            <person name="Park S."/>
            <person name="Kim D.H."/>
            <person name="Lee J.H."/>
            <person name="Hur H.G."/>
        </authorList>
    </citation>
    <scope>NUCLEOTIDE SEQUENCE [LARGE SCALE GENOMIC DNA]</scope>
    <source>
        <strain evidence="2 3">DSM 6575</strain>
    </source>
</reference>
<evidence type="ECO:0000313" key="2">
    <source>
        <dbReference type="EMBL" id="KDB53032.1"/>
    </source>
</evidence>
<keyword evidence="3" id="KW-1185">Reference proteome</keyword>
<gene>
    <name evidence="2" type="ORF">X805_13940</name>
</gene>
<dbReference type="eggNOG" id="COG3235">
    <property type="taxonomic scope" value="Bacteria"/>
</dbReference>
<feature type="transmembrane region" description="Helical" evidence="1">
    <location>
        <begin position="99"/>
        <end position="117"/>
    </location>
</feature>
<sequence length="212" mass="23176">MELDLLLAAGPLAVALWLRPWRLVGPAGPPWIWLAWCALMPLLWGTDRYVGMSVVQPLSGAVMLLMMTGWPLAMLALVPVTLLTWAMAGLDAAEALHRLVWLGQMPATIALLLGAAVRRWLPNQLFVYILGRGFAATALSCVLSGALSMALHGATPGLDPDEQMIGRWLAAWGDAFLVGMLVAIFVAFRPHWLATYSDRLYLRPPDDEPPTR</sequence>
<dbReference type="STRING" id="34103.SAMN05421778_102266"/>
<feature type="transmembrane region" description="Helical" evidence="1">
    <location>
        <begin position="129"/>
        <end position="149"/>
    </location>
</feature>
<dbReference type="AlphaFoldDB" id="A0A059KNK9"/>
<organism evidence="2 3">
    <name type="scientific">Sphaerotilus natans subsp. natans DSM 6575</name>
    <dbReference type="NCBI Taxonomy" id="1286631"/>
    <lineage>
        <taxon>Bacteria</taxon>
        <taxon>Pseudomonadati</taxon>
        <taxon>Pseudomonadota</taxon>
        <taxon>Betaproteobacteria</taxon>
        <taxon>Burkholderiales</taxon>
        <taxon>Sphaerotilaceae</taxon>
        <taxon>Sphaerotilus</taxon>
    </lineage>
</organism>
<feature type="transmembrane region" description="Helical" evidence="1">
    <location>
        <begin position="62"/>
        <end position="87"/>
    </location>
</feature>
<protein>
    <submittedName>
        <fullName evidence="2">Putative membrane protein</fullName>
    </submittedName>
</protein>
<keyword evidence="1" id="KW-0472">Membrane</keyword>
<proteinExistence type="predicted"/>
<name>A0A059KNK9_9BURK</name>
<dbReference type="Proteomes" id="UP000026714">
    <property type="component" value="Unassembled WGS sequence"/>
</dbReference>
<evidence type="ECO:0000313" key="3">
    <source>
        <dbReference type="Proteomes" id="UP000026714"/>
    </source>
</evidence>
<accession>A0A059KNK9</accession>
<feature type="transmembrane region" description="Helical" evidence="1">
    <location>
        <begin position="31"/>
        <end position="50"/>
    </location>
</feature>
<dbReference type="PATRIC" id="fig|1286631.3.peg.1376"/>
<dbReference type="RefSeq" id="WP_037479834.1">
    <property type="nucleotide sequence ID" value="NZ_AZRA01000032.1"/>
</dbReference>
<evidence type="ECO:0000256" key="1">
    <source>
        <dbReference type="SAM" id="Phobius"/>
    </source>
</evidence>
<feature type="transmembrane region" description="Helical" evidence="1">
    <location>
        <begin position="169"/>
        <end position="188"/>
    </location>
</feature>